<evidence type="ECO:0000313" key="3">
    <source>
        <dbReference type="Proteomes" id="UP000188604"/>
    </source>
</evidence>
<gene>
    <name evidence="2" type="ORF">A0U93_11120</name>
</gene>
<dbReference type="STRING" id="320497.A0U93_11120"/>
<protein>
    <submittedName>
        <fullName evidence="2">Uncharacterized protein</fullName>
    </submittedName>
</protein>
<evidence type="ECO:0000256" key="1">
    <source>
        <dbReference type="SAM" id="Phobius"/>
    </source>
</evidence>
<keyword evidence="1" id="KW-0812">Transmembrane</keyword>
<dbReference type="AlphaFoldDB" id="A0A1U9KRB2"/>
<keyword evidence="3" id="KW-1185">Reference proteome</keyword>
<sequence>MQRHPKAIRRLVPLVALAAVVPNIVSRSAPLPDAAKGLIVGVMIGLAILGLLRPCRMRADI</sequence>
<dbReference type="RefSeq" id="WP_077807430.1">
    <property type="nucleotide sequence ID" value="NZ_CP014691.1"/>
</dbReference>
<evidence type="ECO:0000313" key="2">
    <source>
        <dbReference type="EMBL" id="AQS88401.1"/>
    </source>
</evidence>
<name>A0A1U9KRB2_9PROT</name>
<accession>A0A1U9KRB2</accession>
<dbReference type="Proteomes" id="UP000188604">
    <property type="component" value="Chromosome"/>
</dbReference>
<reference evidence="2 3" key="1">
    <citation type="submission" date="2016-03" db="EMBL/GenBank/DDBJ databases">
        <title>Acetic acid bacteria sequencing.</title>
        <authorList>
            <person name="Brandt J."/>
            <person name="Jakob F."/>
            <person name="Vogel R.F."/>
        </authorList>
    </citation>
    <scope>NUCLEOTIDE SEQUENCE [LARGE SCALE GENOMIC DNA]</scope>
    <source>
        <strain evidence="2 3">NBRC 101099</strain>
    </source>
</reference>
<proteinExistence type="predicted"/>
<dbReference type="EMBL" id="CP014691">
    <property type="protein sequence ID" value="AQS88401.1"/>
    <property type="molecule type" value="Genomic_DNA"/>
</dbReference>
<feature type="transmembrane region" description="Helical" evidence="1">
    <location>
        <begin position="37"/>
        <end position="55"/>
    </location>
</feature>
<keyword evidence="1" id="KW-1133">Transmembrane helix</keyword>
<dbReference type="KEGG" id="nch:A0U93_11120"/>
<keyword evidence="1" id="KW-0472">Membrane</keyword>
<organism evidence="2 3">
    <name type="scientific">Neoasaia chiangmaiensis</name>
    <dbReference type="NCBI Taxonomy" id="320497"/>
    <lineage>
        <taxon>Bacteria</taxon>
        <taxon>Pseudomonadati</taxon>
        <taxon>Pseudomonadota</taxon>
        <taxon>Alphaproteobacteria</taxon>
        <taxon>Acetobacterales</taxon>
        <taxon>Acetobacteraceae</taxon>
        <taxon>Neoasaia</taxon>
    </lineage>
</organism>